<gene>
    <name evidence="2" type="ORF">ENT96_00020</name>
</gene>
<feature type="repeat" description="TPR" evidence="1">
    <location>
        <begin position="177"/>
        <end position="210"/>
    </location>
</feature>
<dbReference type="EMBL" id="DTAR01000003">
    <property type="protein sequence ID" value="HGM97425.1"/>
    <property type="molecule type" value="Genomic_DNA"/>
</dbReference>
<dbReference type="InterPro" id="IPR011990">
    <property type="entry name" value="TPR-like_helical_dom_sf"/>
</dbReference>
<feature type="repeat" description="TPR" evidence="1">
    <location>
        <begin position="143"/>
        <end position="176"/>
    </location>
</feature>
<accession>A0A7V4AB91</accession>
<dbReference type="SMART" id="SM00028">
    <property type="entry name" value="TPR"/>
    <property type="match status" value="3"/>
</dbReference>
<dbReference type="SUPFAM" id="SSF48452">
    <property type="entry name" value="TPR-like"/>
    <property type="match status" value="1"/>
</dbReference>
<dbReference type="PANTHER" id="PTHR36304">
    <property type="entry name" value="DOMAIN GTPASE-ACTIVATING PROTEIN, PUTATIVE-RELATED-RELATED"/>
    <property type="match status" value="1"/>
</dbReference>
<organism evidence="2">
    <name type="scientific">candidate division WOR-3 bacterium</name>
    <dbReference type="NCBI Taxonomy" id="2052148"/>
    <lineage>
        <taxon>Bacteria</taxon>
        <taxon>Bacteria division WOR-3</taxon>
    </lineage>
</organism>
<proteinExistence type="predicted"/>
<comment type="caution">
    <text evidence="2">The sequence shown here is derived from an EMBL/GenBank/DDBJ whole genome shotgun (WGS) entry which is preliminary data.</text>
</comment>
<reference evidence="2" key="1">
    <citation type="journal article" date="2020" name="mSystems">
        <title>Genome- and Community-Level Interaction Insights into Carbon Utilization and Element Cycling Functions of Hydrothermarchaeota in Hydrothermal Sediment.</title>
        <authorList>
            <person name="Zhou Z."/>
            <person name="Liu Y."/>
            <person name="Xu W."/>
            <person name="Pan J."/>
            <person name="Luo Z.H."/>
            <person name="Li M."/>
        </authorList>
    </citation>
    <scope>NUCLEOTIDE SEQUENCE [LARGE SCALE GENOMIC DNA]</scope>
    <source>
        <strain evidence="2">SpSt-626</strain>
    </source>
</reference>
<dbReference type="Pfam" id="PF13432">
    <property type="entry name" value="TPR_16"/>
    <property type="match status" value="1"/>
</dbReference>
<protein>
    <submittedName>
        <fullName evidence="2">Tetratricopeptide repeat protein</fullName>
    </submittedName>
</protein>
<dbReference type="InterPro" id="IPR019734">
    <property type="entry name" value="TPR_rpt"/>
</dbReference>
<name>A0A7V4AB91_UNCW3</name>
<keyword evidence="1" id="KW-0802">TPR repeat</keyword>
<dbReference type="Gene3D" id="1.25.40.10">
    <property type="entry name" value="Tetratricopeptide repeat domain"/>
    <property type="match status" value="1"/>
</dbReference>
<dbReference type="PROSITE" id="PS50005">
    <property type="entry name" value="TPR"/>
    <property type="match status" value="2"/>
</dbReference>
<evidence type="ECO:0000313" key="2">
    <source>
        <dbReference type="EMBL" id="HGM97425.1"/>
    </source>
</evidence>
<sequence>MKLALDRMFYILQLKEGNFTFTEIEEQKILETDLEFSTQDFILESSRKIDEWSEITKKIPDFSFVPSLSDEWLKRENETLSLDALEWKILSLIDGNRNISEIISLSKESALKVARKICDLIERGILKIKEVKKFEEEVKKKKAQEFFIKAREFAKNGQYLEAETFLLRALSLNPDFLMAHLALGDIYYIQKKYRLAAQEYYEVMKRDPDNPLSYYGLAFVRIKLGDILGAIQIIEKGLKNATGKMKEEMENMVSILRKLVLMTDTKRSIF</sequence>
<dbReference type="PANTHER" id="PTHR36304:SF4">
    <property type="entry name" value="DUF4388 DOMAIN-CONTAINING PROTEIN"/>
    <property type="match status" value="1"/>
</dbReference>
<dbReference type="AlphaFoldDB" id="A0A7V4AB91"/>
<evidence type="ECO:0000256" key="1">
    <source>
        <dbReference type="PROSITE-ProRule" id="PRU00339"/>
    </source>
</evidence>